<feature type="chain" id="PRO_5002420916" evidence="2">
    <location>
        <begin position="35"/>
        <end position="392"/>
    </location>
</feature>
<reference evidence="4" key="1">
    <citation type="submission" date="2015-03" db="EMBL/GenBank/DDBJ databases">
        <authorList>
            <person name="Wibberg D."/>
        </authorList>
    </citation>
    <scope>NUCLEOTIDE SEQUENCE [LARGE SCALE GENOMIC DNA]</scope>
</reference>
<protein>
    <submittedName>
        <fullName evidence="3">Putative secreted protein</fullName>
    </submittedName>
</protein>
<organism evidence="3 4">
    <name type="scientific">Paenibacillus riograndensis SBR5</name>
    <dbReference type="NCBI Taxonomy" id="1073571"/>
    <lineage>
        <taxon>Bacteria</taxon>
        <taxon>Bacillati</taxon>
        <taxon>Bacillota</taxon>
        <taxon>Bacilli</taxon>
        <taxon>Bacillales</taxon>
        <taxon>Paenibacillaceae</taxon>
        <taxon>Paenibacillus</taxon>
        <taxon>Paenibacillus sonchi group</taxon>
    </lineage>
</organism>
<feature type="signal peptide" evidence="2">
    <location>
        <begin position="1"/>
        <end position="34"/>
    </location>
</feature>
<proteinExistence type="predicted"/>
<dbReference type="SUPFAM" id="SSF110296">
    <property type="entry name" value="Oligoxyloglucan reducing end-specific cellobiohydrolase"/>
    <property type="match status" value="2"/>
</dbReference>
<dbReference type="Gene3D" id="2.130.10.10">
    <property type="entry name" value="YVTN repeat-like/Quinoprotein amine dehydrogenase"/>
    <property type="match status" value="2"/>
</dbReference>
<dbReference type="EMBL" id="LN831776">
    <property type="protein sequence ID" value="CQR57834.1"/>
    <property type="molecule type" value="Genomic_DNA"/>
</dbReference>
<dbReference type="STRING" id="483937.AMQ84_03515"/>
<accession>A0A0E4HD65</accession>
<dbReference type="AlphaFoldDB" id="A0A0E4HD65"/>
<evidence type="ECO:0000313" key="4">
    <source>
        <dbReference type="Proteomes" id="UP000033163"/>
    </source>
</evidence>
<dbReference type="PANTHER" id="PTHR47199">
    <property type="entry name" value="PHOTOSYSTEM II STABILITY/ASSEMBLY FACTOR HCF136, CHLOROPLASTIC"/>
    <property type="match status" value="1"/>
</dbReference>
<gene>
    <name evidence="3" type="ORF">PRIO_5445</name>
</gene>
<dbReference type="KEGG" id="pri:PRIO_5445"/>
<dbReference type="HOGENOM" id="CLU_701790_0_0_9"/>
<feature type="region of interest" description="Disordered" evidence="1">
    <location>
        <begin position="282"/>
        <end position="308"/>
    </location>
</feature>
<dbReference type="InterPro" id="IPR015943">
    <property type="entry name" value="WD40/YVTN_repeat-like_dom_sf"/>
</dbReference>
<name>A0A0E4HD65_9BACL</name>
<dbReference type="PANTHER" id="PTHR47199:SF2">
    <property type="entry name" value="PHOTOSYSTEM II STABILITY_ASSEMBLY FACTOR HCF136, CHLOROPLASTIC"/>
    <property type="match status" value="1"/>
</dbReference>
<dbReference type="CDD" id="cd15482">
    <property type="entry name" value="Sialidase_non-viral"/>
    <property type="match status" value="1"/>
</dbReference>
<dbReference type="Proteomes" id="UP000033163">
    <property type="component" value="Chromosome I"/>
</dbReference>
<keyword evidence="2" id="KW-0732">Signal</keyword>
<evidence type="ECO:0000256" key="2">
    <source>
        <dbReference type="SAM" id="SignalP"/>
    </source>
</evidence>
<evidence type="ECO:0000256" key="1">
    <source>
        <dbReference type="SAM" id="MobiDB-lite"/>
    </source>
</evidence>
<evidence type="ECO:0000313" key="3">
    <source>
        <dbReference type="EMBL" id="CQR57834.1"/>
    </source>
</evidence>
<sequence length="392" mass="41437">MNFTRKLQKKALTILSAGLLAFAGWGTAVSPAQAAAPAVPASSCSTGDHGILQDLQKNQTAKGADPLTFTTVDFLNADTGRAAGNGFVIGTSDGGCHFQEIYQGQWSFQQIDFPDNVHGWALASVKGGQVKYLIRTTDGGSTWKRLSQSPVTFERIEFVDGTTGFGYNRASTYYTKDGGSTWTRIPTPANTRGADFTTRSSGWAVVVAQGSGYQIMRTTDGGASWKQLKKVAYPNPQYAQVYVNASQVYTVLYGGSGMSQTSYSLYGSSDAGGSWTQIIAQATAGGGPAPGSGPAKQEKGPASGSPGNMQVVGKTTAFLVGYQPAAQMVGTGMTENNGRTWSNSKTVLGFEGVISFTDRNQGWLAVRNMNSSTLYATKDGGASWKAKFSFEF</sequence>
<dbReference type="PATRIC" id="fig|1073571.4.peg.5836"/>
<dbReference type="RefSeq" id="WP_020427586.1">
    <property type="nucleotide sequence ID" value="NZ_AGBD01000423.1"/>
</dbReference>